<sequence length="367" mass="42349">MQELVNTTSELSDTITDVLTLLKNTTEIVVKTVVEDLAYLTKQITTVVMYNVVGLLDDILNLYSYEWIVVNRRLQELDNTINSLIYNKVNSINNLIDGFDRINNLIIQRFADELEQIDLGINPYYQERMFTIYGRIAEFSVAIEAPPFYLEGVIENARFFGLSLACKSGLSYYDFQWNWDIGIDNLLNHITRFITLYRQNPQWIKVDVENLLVKPLYAIERNKYIDQKELLSSIINKIVQLSNSVGFNEVDIAENKQAIIDIFEFEIEPMLKELSDSFDNWKESIYANDTKLNATRHIIFNIGIQTAFAKIASVLGLLDYGGDLLLRINGLSDGLRLEQEDKIAEVTTRSFERLVPEWIAEIKKDRG</sequence>
<proteinExistence type="predicted"/>
<dbReference type="AlphaFoldDB" id="A0A0F9RJ75"/>
<organism evidence="1">
    <name type="scientific">marine sediment metagenome</name>
    <dbReference type="NCBI Taxonomy" id="412755"/>
    <lineage>
        <taxon>unclassified sequences</taxon>
        <taxon>metagenomes</taxon>
        <taxon>ecological metagenomes</taxon>
    </lineage>
</organism>
<accession>A0A0F9RJ75</accession>
<name>A0A0F9RJ75_9ZZZZ</name>
<reference evidence="1" key="1">
    <citation type="journal article" date="2015" name="Nature">
        <title>Complex archaea that bridge the gap between prokaryotes and eukaryotes.</title>
        <authorList>
            <person name="Spang A."/>
            <person name="Saw J.H."/>
            <person name="Jorgensen S.L."/>
            <person name="Zaremba-Niedzwiedzka K."/>
            <person name="Martijn J."/>
            <person name="Lind A.E."/>
            <person name="van Eijk R."/>
            <person name="Schleper C."/>
            <person name="Guy L."/>
            <person name="Ettema T.J."/>
        </authorList>
    </citation>
    <scope>NUCLEOTIDE SEQUENCE</scope>
</reference>
<protein>
    <submittedName>
        <fullName evidence="1">Uncharacterized protein</fullName>
    </submittedName>
</protein>
<dbReference type="EMBL" id="LAZR01002832">
    <property type="protein sequence ID" value="KKN25071.1"/>
    <property type="molecule type" value="Genomic_DNA"/>
</dbReference>
<comment type="caution">
    <text evidence="1">The sequence shown here is derived from an EMBL/GenBank/DDBJ whole genome shotgun (WGS) entry which is preliminary data.</text>
</comment>
<evidence type="ECO:0000313" key="1">
    <source>
        <dbReference type="EMBL" id="KKN25071.1"/>
    </source>
</evidence>
<gene>
    <name evidence="1" type="ORF">LCGC14_0888540</name>
</gene>